<dbReference type="AlphaFoldDB" id="A0A397XRC1"/>
<protein>
    <submittedName>
        <fullName evidence="1">Uncharacterized protein</fullName>
    </submittedName>
</protein>
<evidence type="ECO:0000313" key="2">
    <source>
        <dbReference type="Proteomes" id="UP000264353"/>
    </source>
</evidence>
<name>A0A397XRC1_BRACM</name>
<gene>
    <name evidence="1" type="ORF">BRARA_J00822</name>
</gene>
<evidence type="ECO:0000313" key="1">
    <source>
        <dbReference type="EMBL" id="RID40806.1"/>
    </source>
</evidence>
<dbReference type="Proteomes" id="UP000264353">
    <property type="component" value="Chromosome A10"/>
</dbReference>
<sequence length="56" mass="6688">MTVNFVNSTMMIRFRQQWSDSDKQRFHSAKKMIHSDQHESPTTLHCQNSCYLLERG</sequence>
<dbReference type="EMBL" id="CM010637">
    <property type="protein sequence ID" value="RID40806.1"/>
    <property type="molecule type" value="Genomic_DNA"/>
</dbReference>
<accession>A0A397XRC1</accession>
<reference evidence="1 2" key="1">
    <citation type="submission" date="2018-06" db="EMBL/GenBank/DDBJ databases">
        <title>WGS assembly of Brassica rapa FPsc.</title>
        <authorList>
            <person name="Bowman J."/>
            <person name="Kohchi T."/>
            <person name="Yamato K."/>
            <person name="Jenkins J."/>
            <person name="Shu S."/>
            <person name="Ishizaki K."/>
            <person name="Yamaoka S."/>
            <person name="Nishihama R."/>
            <person name="Nakamura Y."/>
            <person name="Berger F."/>
            <person name="Adam C."/>
            <person name="Aki S."/>
            <person name="Althoff F."/>
            <person name="Araki T."/>
            <person name="Arteaga-Vazquez M."/>
            <person name="Balasubrmanian S."/>
            <person name="Bauer D."/>
            <person name="Boehm C."/>
            <person name="Briginshaw L."/>
            <person name="Caballero-Perez J."/>
            <person name="Catarino B."/>
            <person name="Chen F."/>
            <person name="Chiyoda S."/>
            <person name="Chovatia M."/>
            <person name="Davies K."/>
            <person name="Delmans M."/>
            <person name="Demura T."/>
            <person name="Dierschke T."/>
            <person name="Dolan L."/>
            <person name="Dorantes-Acosta A."/>
            <person name="Eklund D."/>
            <person name="Florent S."/>
            <person name="Flores-Sandoval E."/>
            <person name="Fujiyama A."/>
            <person name="Fukuzawa H."/>
            <person name="Galik B."/>
            <person name="Grimanelli D."/>
            <person name="Grimwood J."/>
            <person name="Grossniklaus U."/>
            <person name="Hamada T."/>
            <person name="Haseloff J."/>
            <person name="Hetherington A."/>
            <person name="Higo A."/>
            <person name="Hirakawa Y."/>
            <person name="Hundley H."/>
            <person name="Ikeda Y."/>
            <person name="Inoue K."/>
            <person name="Inoue S."/>
            <person name="Ishida S."/>
            <person name="Jia Q."/>
            <person name="Kakita M."/>
            <person name="Kanazawa T."/>
            <person name="Kawai Y."/>
            <person name="Kawashima T."/>
            <person name="Kennedy M."/>
            <person name="Kinose K."/>
            <person name="Kinoshita T."/>
            <person name="Kohara Y."/>
            <person name="Koide E."/>
            <person name="Komatsu K."/>
            <person name="Kopischke S."/>
            <person name="Kubo M."/>
            <person name="Kyozuka J."/>
            <person name="Lagercrantz U."/>
            <person name="Lin S."/>
            <person name="Lindquist E."/>
            <person name="Lipzen A."/>
            <person name="Lu C."/>
            <person name="Luna E."/>
            <person name="Martienssen R."/>
            <person name="Minamino N."/>
            <person name="Mizutani M."/>
            <person name="Mizutani M."/>
            <person name="Mochizuki N."/>
            <person name="Monte I."/>
            <person name="Mosher R."/>
            <person name="Nagasaki H."/>
            <person name="Nakagami H."/>
            <person name="Naramoto S."/>
            <person name="Nishitani K."/>
            <person name="Ohtani M."/>
            <person name="Okamoto T."/>
            <person name="Okumura M."/>
            <person name="Phillips J."/>
            <person name="Pollak B."/>
            <person name="Reinders A."/>
            <person name="Roevekamp M."/>
            <person name="Sano R."/>
            <person name="Sawa S."/>
            <person name="Schmid M."/>
            <person name="Shirakawa M."/>
            <person name="Solano R."/>
            <person name="Spunde A."/>
            <person name="Suetsugu N."/>
            <person name="Sugano S."/>
            <person name="Sugiyama A."/>
            <person name="Sun R."/>
            <person name="Suzuki Y."/>
            <person name="Takenaka M."/>
            <person name="Takezawa D."/>
            <person name="Tomogane H."/>
            <person name="Tsuzuki M."/>
            <person name="Ueda T."/>
            <person name="Umeda M."/>
            <person name="Ward J."/>
            <person name="Watanabe Y."/>
            <person name="Yazaki K."/>
            <person name="Yokoyama R."/>
            <person name="Yoshitake Y."/>
            <person name="Yotsui I."/>
            <person name="Zachgo S."/>
            <person name="Schmutz J."/>
        </authorList>
    </citation>
    <scope>NUCLEOTIDE SEQUENCE [LARGE SCALE GENOMIC DNA]</scope>
    <source>
        <strain evidence="2">cv. B-3</strain>
    </source>
</reference>
<proteinExistence type="predicted"/>
<organism evidence="1 2">
    <name type="scientific">Brassica campestris</name>
    <name type="common">Field mustard</name>
    <dbReference type="NCBI Taxonomy" id="3711"/>
    <lineage>
        <taxon>Eukaryota</taxon>
        <taxon>Viridiplantae</taxon>
        <taxon>Streptophyta</taxon>
        <taxon>Embryophyta</taxon>
        <taxon>Tracheophyta</taxon>
        <taxon>Spermatophyta</taxon>
        <taxon>Magnoliopsida</taxon>
        <taxon>eudicotyledons</taxon>
        <taxon>Gunneridae</taxon>
        <taxon>Pentapetalae</taxon>
        <taxon>rosids</taxon>
        <taxon>malvids</taxon>
        <taxon>Brassicales</taxon>
        <taxon>Brassicaceae</taxon>
        <taxon>Brassiceae</taxon>
        <taxon>Brassica</taxon>
    </lineage>
</organism>